<evidence type="ECO:0000256" key="4">
    <source>
        <dbReference type="ARBA" id="ARBA00022960"/>
    </source>
</evidence>
<protein>
    <submittedName>
        <fullName evidence="10">MviN-like protein</fullName>
    </submittedName>
</protein>
<feature type="compositionally biased region" description="Polar residues" evidence="8">
    <location>
        <begin position="1063"/>
        <end position="1073"/>
    </location>
</feature>
<dbReference type="PANTHER" id="PTHR47019">
    <property type="entry name" value="LIPID II FLIPPASE MURJ"/>
    <property type="match status" value="1"/>
</dbReference>
<evidence type="ECO:0000256" key="7">
    <source>
        <dbReference type="ARBA" id="ARBA00023136"/>
    </source>
</evidence>
<evidence type="ECO:0000313" key="10">
    <source>
        <dbReference type="EMBL" id="NMN02716.1"/>
    </source>
</evidence>
<accession>A0ABX1SY06</accession>
<keyword evidence="3 9" id="KW-0812">Transmembrane</keyword>
<feature type="transmembrane region" description="Helical" evidence="9">
    <location>
        <begin position="159"/>
        <end position="181"/>
    </location>
</feature>
<name>A0ABX1SY06_9BIFI</name>
<feature type="region of interest" description="Disordered" evidence="8">
    <location>
        <begin position="1124"/>
        <end position="1167"/>
    </location>
</feature>
<comment type="caution">
    <text evidence="10">The sequence shown here is derived from an EMBL/GenBank/DDBJ whole genome shotgun (WGS) entry which is preliminary data.</text>
</comment>
<feature type="compositionally biased region" description="Basic and acidic residues" evidence="8">
    <location>
        <begin position="576"/>
        <end position="599"/>
    </location>
</feature>
<evidence type="ECO:0000256" key="9">
    <source>
        <dbReference type="SAM" id="Phobius"/>
    </source>
</evidence>
<feature type="transmembrane region" description="Helical" evidence="9">
    <location>
        <begin position="333"/>
        <end position="355"/>
    </location>
</feature>
<evidence type="ECO:0000256" key="1">
    <source>
        <dbReference type="ARBA" id="ARBA00004651"/>
    </source>
</evidence>
<feature type="transmembrane region" description="Helical" evidence="9">
    <location>
        <begin position="399"/>
        <end position="422"/>
    </location>
</feature>
<keyword evidence="6 9" id="KW-1133">Transmembrane helix</keyword>
<feature type="region of interest" description="Disordered" evidence="8">
    <location>
        <begin position="912"/>
        <end position="977"/>
    </location>
</feature>
<feature type="transmembrane region" description="Helical" evidence="9">
    <location>
        <begin position="367"/>
        <end position="387"/>
    </location>
</feature>
<evidence type="ECO:0000256" key="6">
    <source>
        <dbReference type="ARBA" id="ARBA00022989"/>
    </source>
</evidence>
<dbReference type="RefSeq" id="WP_172146831.1">
    <property type="nucleotide sequence ID" value="NZ_JAAIIJ010000026.1"/>
</dbReference>
<keyword evidence="11" id="KW-1185">Reference proteome</keyword>
<dbReference type="PANTHER" id="PTHR47019:SF1">
    <property type="entry name" value="LIPID II FLIPPASE MURJ"/>
    <property type="match status" value="1"/>
</dbReference>
<dbReference type="InterPro" id="IPR004268">
    <property type="entry name" value="MurJ"/>
</dbReference>
<feature type="region of interest" description="Disordered" evidence="8">
    <location>
        <begin position="549"/>
        <end position="599"/>
    </location>
</feature>
<dbReference type="InterPro" id="IPR051050">
    <property type="entry name" value="Lipid_II_flippase_MurJ/MviN"/>
</dbReference>
<reference evidence="10 11" key="1">
    <citation type="submission" date="2020-02" db="EMBL/GenBank/DDBJ databases">
        <title>Characterization of phylogenetic diversity of novel bifidobacterial species isolated in Czech ZOOs.</title>
        <authorList>
            <person name="Lugli G.A."/>
            <person name="Vera N.B."/>
            <person name="Ventura M."/>
        </authorList>
    </citation>
    <scope>NUCLEOTIDE SEQUENCE [LARGE SCALE GENOMIC DNA]</scope>
    <source>
        <strain evidence="10 11">DSM 109963</strain>
    </source>
</reference>
<feature type="transmembrane region" description="Helical" evidence="9">
    <location>
        <begin position="506"/>
        <end position="528"/>
    </location>
</feature>
<dbReference type="CDD" id="cd13123">
    <property type="entry name" value="MATE_MurJ_like"/>
    <property type="match status" value="1"/>
</dbReference>
<comment type="subcellular location">
    <subcellularLocation>
        <location evidence="1">Cell membrane</location>
        <topology evidence="1">Multi-pass membrane protein</topology>
    </subcellularLocation>
</comment>
<proteinExistence type="predicted"/>
<dbReference type="Pfam" id="PF03023">
    <property type="entry name" value="MurJ"/>
    <property type="match status" value="1"/>
</dbReference>
<dbReference type="EMBL" id="JAAIIJ010000026">
    <property type="protein sequence ID" value="NMN02716.1"/>
    <property type="molecule type" value="Genomic_DNA"/>
</dbReference>
<keyword evidence="7 9" id="KW-0472">Membrane</keyword>
<feature type="transmembrane region" description="Helical" evidence="9">
    <location>
        <begin position="428"/>
        <end position="450"/>
    </location>
</feature>
<feature type="compositionally biased region" description="Low complexity" evidence="8">
    <location>
        <begin position="950"/>
        <end position="962"/>
    </location>
</feature>
<feature type="compositionally biased region" description="Polar residues" evidence="8">
    <location>
        <begin position="1124"/>
        <end position="1143"/>
    </location>
</feature>
<keyword evidence="2" id="KW-1003">Cell membrane</keyword>
<organism evidence="10 11">
    <name type="scientific">Bifidobacterium panos</name>
    <dbReference type="NCBI Taxonomy" id="2675321"/>
    <lineage>
        <taxon>Bacteria</taxon>
        <taxon>Bacillati</taxon>
        <taxon>Actinomycetota</taxon>
        <taxon>Actinomycetes</taxon>
        <taxon>Bifidobacteriales</taxon>
        <taxon>Bifidobacteriaceae</taxon>
        <taxon>Bifidobacterium</taxon>
    </lineage>
</organism>
<evidence type="ECO:0000313" key="11">
    <source>
        <dbReference type="Proteomes" id="UP000553756"/>
    </source>
</evidence>
<feature type="compositionally biased region" description="Low complexity" evidence="8">
    <location>
        <begin position="1149"/>
        <end position="1160"/>
    </location>
</feature>
<keyword evidence="5" id="KW-0573">Peptidoglycan synthesis</keyword>
<feature type="compositionally biased region" description="Pro residues" evidence="8">
    <location>
        <begin position="555"/>
        <end position="564"/>
    </location>
</feature>
<evidence type="ECO:0000256" key="2">
    <source>
        <dbReference type="ARBA" id="ARBA00022475"/>
    </source>
</evidence>
<feature type="transmembrane region" description="Helical" evidence="9">
    <location>
        <begin position="1097"/>
        <end position="1120"/>
    </location>
</feature>
<keyword evidence="4" id="KW-0133">Cell shape</keyword>
<feature type="transmembrane region" description="Helical" evidence="9">
    <location>
        <begin position="53"/>
        <end position="75"/>
    </location>
</feature>
<feature type="transmembrane region" description="Helical" evidence="9">
    <location>
        <begin position="129"/>
        <end position="152"/>
    </location>
</feature>
<sequence length="1182" mass="126865">MSSNVNRNSLIMASGTMASRITGQIRTILLAACLGTTGIAANAYQTGAMIPQVLFTVISGGIFNAVLVPQIVRTLKDRDAETQLNKLVTLAMIMLLALTLLMMAATPLLTMLYLDSSWNAAQRALVNSFTLWCMPQVFFYGLYTVLGQILAAKDNFATYAWSSVGANVISCLGFVLFLMLFGPSSQAPLAFWTTSKVVLTAGTWTLGVAFQALVLFVPLLRLGFRYRPCFGIHGIGLRSMGPVAAWSFGVMVVQELANIINTRITNGAPAAGGDLYGIAGNASYQYAFTLYILPYSLIAVSIATAIFPKISRAVADANLDAARADLSASLRNLSIMMMFFAAAMAVMPVPITIALLPSVDVAKAELISGPLIMLALGLPFTSAYLLIQRTFYAFEDGKHPFLFQCAVHVTQVVLVLGCTVVFPPRYWAISVALTSTLGYTLCFPALVLMMRRRFEGYMDGRRIAMTYAKTCAAAVVAGLVAWLLTNPIMSLLGASPSHGRLNWFQAIGFCVISTILLAVVYAGALVALRCGEFTALLTQLTAKLSRGASNADPAAVPPAPPAPPSVEESTEPTEEPVEKPMEESTEKSTEEPAEEKKVERAAVSAIPVTKMVTVRAHISAQSPARDGVGGMMEPQLADTLFNRYTLVASVRNEPGIQAWKANDRVLDRSCQLFIITATDALEEISSAVSSVGRRPGFTQVMQFRKAGDAAVLITDMEAGLSLTEYLYGRTHDVLSMEAIRSIIGETAMLAATVRAPRLSTDTIRISSNGLEIADAVIANLLVEPTHAPAEMDGEPLTIRQLAAVLYALVTKTPSDVDTVFDMQQVGEEVPSEFRVIISRGLGLNDGDARIEPMMSLSEIIALLGEWTPLRELSDQDLALPNDAGEGSIATTALRHVDDRQLMQLPSDVISRQKLRDLTIARTPEETPSKPEEQEKPEKPEPMEKGEENLAKLASAASKSSNLWQKRDSNGDNGQSQKYRSADLFNDFSFQTDPVSVNMMPGEMTTYIPSASTGNLPTQALDVSAFRVGGAAQFGTAQPGVAQPGADQPNVAQPGTSEPAGWTQPPSFAPQTKHASGDEDDSRNDLANRRLFGKATTATVVVAVAAVTVVVALAFAIHTFIGNGNSVNPKDVENNNWSDTNFNNVPFGDSENGTSNENSSSQQAAGESDDIEIIDVTDLLVKW</sequence>
<evidence type="ECO:0000256" key="8">
    <source>
        <dbReference type="SAM" id="MobiDB-lite"/>
    </source>
</evidence>
<feature type="transmembrane region" description="Helical" evidence="9">
    <location>
        <begin position="284"/>
        <end position="307"/>
    </location>
</feature>
<evidence type="ECO:0000256" key="5">
    <source>
        <dbReference type="ARBA" id="ARBA00022984"/>
    </source>
</evidence>
<feature type="transmembrane region" description="Helical" evidence="9">
    <location>
        <begin position="201"/>
        <end position="222"/>
    </location>
</feature>
<feature type="compositionally biased region" description="Basic and acidic residues" evidence="8">
    <location>
        <begin position="913"/>
        <end position="949"/>
    </location>
</feature>
<feature type="transmembrane region" description="Helical" evidence="9">
    <location>
        <begin position="87"/>
        <end position="109"/>
    </location>
</feature>
<feature type="region of interest" description="Disordered" evidence="8">
    <location>
        <begin position="1035"/>
        <end position="1083"/>
    </location>
</feature>
<gene>
    <name evidence="10" type="ORF">G1C94_1338</name>
</gene>
<dbReference type="Proteomes" id="UP000553756">
    <property type="component" value="Unassembled WGS sequence"/>
</dbReference>
<feature type="transmembrane region" description="Helical" evidence="9">
    <location>
        <begin position="471"/>
        <end position="494"/>
    </location>
</feature>
<evidence type="ECO:0000256" key="3">
    <source>
        <dbReference type="ARBA" id="ARBA00022692"/>
    </source>
</evidence>